<dbReference type="Proteomes" id="UP001530377">
    <property type="component" value="Unassembled WGS sequence"/>
</dbReference>
<keyword evidence="5" id="KW-0472">Membrane</keyword>
<evidence type="ECO:0000256" key="7">
    <source>
        <dbReference type="SAM" id="MobiDB-lite"/>
    </source>
</evidence>
<organism evidence="8 9">
    <name type="scientific">Cyclostephanos tholiformis</name>
    <dbReference type="NCBI Taxonomy" id="382380"/>
    <lineage>
        <taxon>Eukaryota</taxon>
        <taxon>Sar</taxon>
        <taxon>Stramenopiles</taxon>
        <taxon>Ochrophyta</taxon>
        <taxon>Bacillariophyta</taxon>
        <taxon>Coscinodiscophyceae</taxon>
        <taxon>Thalassiosirophycidae</taxon>
        <taxon>Stephanodiscales</taxon>
        <taxon>Stephanodiscaceae</taxon>
        <taxon>Cyclostephanos</taxon>
    </lineage>
</organism>
<evidence type="ECO:0000313" key="8">
    <source>
        <dbReference type="EMBL" id="KAL3816807.1"/>
    </source>
</evidence>
<feature type="region of interest" description="Disordered" evidence="7">
    <location>
        <begin position="1"/>
        <end position="20"/>
    </location>
</feature>
<evidence type="ECO:0000256" key="2">
    <source>
        <dbReference type="ARBA" id="ARBA00022692"/>
    </source>
</evidence>
<keyword evidence="3" id="KW-0732">Signal</keyword>
<accession>A0ABD3RX56</accession>
<dbReference type="SUPFAM" id="SSF52047">
    <property type="entry name" value="RNI-like"/>
    <property type="match status" value="1"/>
</dbReference>
<name>A0ABD3RX56_9STRA</name>
<gene>
    <name evidence="8" type="ORF">ACHAXA_000910</name>
</gene>
<dbReference type="EMBL" id="JALLPB020000131">
    <property type="protein sequence ID" value="KAL3816807.1"/>
    <property type="molecule type" value="Genomic_DNA"/>
</dbReference>
<keyword evidence="2" id="KW-0812">Transmembrane</keyword>
<evidence type="ECO:0000256" key="3">
    <source>
        <dbReference type="ARBA" id="ARBA00022729"/>
    </source>
</evidence>
<evidence type="ECO:0000256" key="6">
    <source>
        <dbReference type="ARBA" id="ARBA00023180"/>
    </source>
</evidence>
<comment type="subcellular location">
    <subcellularLocation>
        <location evidence="1">Membrane</location>
    </subcellularLocation>
</comment>
<keyword evidence="4" id="KW-1133">Transmembrane helix</keyword>
<protein>
    <submittedName>
        <fullName evidence="8">Uncharacterized protein</fullName>
    </submittedName>
</protein>
<dbReference type="Gene3D" id="3.80.10.10">
    <property type="entry name" value="Ribonuclease Inhibitor"/>
    <property type="match status" value="1"/>
</dbReference>
<dbReference type="GO" id="GO:0016020">
    <property type="term" value="C:membrane"/>
    <property type="evidence" value="ECO:0007669"/>
    <property type="project" value="UniProtKB-SubCell"/>
</dbReference>
<evidence type="ECO:0000256" key="4">
    <source>
        <dbReference type="ARBA" id="ARBA00022989"/>
    </source>
</evidence>
<dbReference type="PANTHER" id="PTHR48063">
    <property type="entry name" value="LRR RECEPTOR-LIKE KINASE"/>
    <property type="match status" value="1"/>
</dbReference>
<evidence type="ECO:0000256" key="5">
    <source>
        <dbReference type="ARBA" id="ARBA00023136"/>
    </source>
</evidence>
<keyword evidence="9" id="KW-1185">Reference proteome</keyword>
<keyword evidence="6" id="KW-0325">Glycoprotein</keyword>
<sequence length="425" mass="47846">MRSRFSDLRSGSTTIGPAAGSLPPHQWSAVIQYLTADELKALRLAGSKAMHLTDPSLTNHLQLRMDKAPFFLDHDDFAVSQAKEWLANRRRLVMNDASLNICSRRVAYLAANRYMNSVSEIVIYDCHRHRNIVGLLEQLPNLESLRLASYTGDQEEGVRDELELLVESVGKLYSLKKLDVEFDCIIHGSRLSFLQHLQGLKHLRLRGFDLSDGITSLGGLKDLTNLHLCHGNFYSSPINDVNERDLINLMGLTNLKEVHLEGFDSLSEVGLKAFSTIPTSIDHLALKHCQDLNQGCLQSIGRMTHLKSLHFVHSACDEVQLFDAQDVRQLNALVALKSLSLFYVLEDPSDLRVLCGLTSLETLNLALEDGIHQEDIEGLCQTSPAFRSLKKLRIFSEDCMEHSYRHGNLEIEFLKFAFGDLVHLE</sequence>
<dbReference type="PANTHER" id="PTHR48063:SF112">
    <property type="entry name" value="RECEPTOR LIKE PROTEIN 30-LIKE"/>
    <property type="match status" value="1"/>
</dbReference>
<dbReference type="InterPro" id="IPR046956">
    <property type="entry name" value="RLP23-like"/>
</dbReference>
<dbReference type="InterPro" id="IPR032675">
    <property type="entry name" value="LRR_dom_sf"/>
</dbReference>
<comment type="caution">
    <text evidence="8">The sequence shown here is derived from an EMBL/GenBank/DDBJ whole genome shotgun (WGS) entry which is preliminary data.</text>
</comment>
<proteinExistence type="predicted"/>
<reference evidence="8 9" key="1">
    <citation type="submission" date="2024-10" db="EMBL/GenBank/DDBJ databases">
        <title>Updated reference genomes for cyclostephanoid diatoms.</title>
        <authorList>
            <person name="Roberts W.R."/>
            <person name="Alverson A.J."/>
        </authorList>
    </citation>
    <scope>NUCLEOTIDE SEQUENCE [LARGE SCALE GENOMIC DNA]</scope>
    <source>
        <strain evidence="8 9">AJA228-03</strain>
    </source>
</reference>
<evidence type="ECO:0000256" key="1">
    <source>
        <dbReference type="ARBA" id="ARBA00004370"/>
    </source>
</evidence>
<evidence type="ECO:0000313" key="9">
    <source>
        <dbReference type="Proteomes" id="UP001530377"/>
    </source>
</evidence>
<dbReference type="AlphaFoldDB" id="A0ABD3RX56"/>